<feature type="non-terminal residue" evidence="2">
    <location>
        <position position="324"/>
    </location>
</feature>
<sequence>GKVIEVSLPVPRLRHGSVPTIFPGCPSYFSKVQQTSREAPDVKRSREEASHLSRALEDSLASFAAEKKKFCFSTLEEMKTCLPAQSVPEPWTVIYERKCTMFLNIVDRSEPCLKASVTVFDDLRVCACFQGASITRLGSSVVPEKVHDVHSLLLILENLCLLSTENKAAENQSCEHLFTAISVLLEKLEISIADKKKKEAVKFLKDQLLLLSTSRIQYNAQLMVSACILYTISAHAYKFLRSTRTLTLPHPSTIRKVCSSFQMSPEAESSDNTFLQYVAQRFKQLKPHEHHVILMLDEIHIKPWLDYKGGNICGAAVNSSDAAT</sequence>
<organism evidence="2">
    <name type="scientific">Amblyomma aureolatum</name>
    <dbReference type="NCBI Taxonomy" id="187763"/>
    <lineage>
        <taxon>Eukaryota</taxon>
        <taxon>Metazoa</taxon>
        <taxon>Ecdysozoa</taxon>
        <taxon>Arthropoda</taxon>
        <taxon>Chelicerata</taxon>
        <taxon>Arachnida</taxon>
        <taxon>Acari</taxon>
        <taxon>Parasitiformes</taxon>
        <taxon>Ixodida</taxon>
        <taxon>Ixodoidea</taxon>
        <taxon>Ixodidae</taxon>
        <taxon>Amblyomminae</taxon>
        <taxon>Amblyomma</taxon>
    </lineage>
</organism>
<evidence type="ECO:0000259" key="1">
    <source>
        <dbReference type="Pfam" id="PF12017"/>
    </source>
</evidence>
<dbReference type="InterPro" id="IPR021896">
    <property type="entry name" value="THAP9-like_HTH"/>
</dbReference>
<feature type="domain" description="THAP9-like helix-turn-helix" evidence="1">
    <location>
        <begin position="206"/>
        <end position="256"/>
    </location>
</feature>
<accession>A0A1E1X5H8</accession>
<dbReference type="EMBL" id="GFAC01004912">
    <property type="protein sequence ID" value="JAT94276.1"/>
    <property type="molecule type" value="mRNA"/>
</dbReference>
<proteinExistence type="evidence at transcript level"/>
<protein>
    <recommendedName>
        <fullName evidence="1">THAP9-like helix-turn-helix domain-containing protein</fullName>
    </recommendedName>
</protein>
<dbReference type="Pfam" id="PF12017">
    <property type="entry name" value="Tnp_P_element"/>
    <property type="match status" value="1"/>
</dbReference>
<evidence type="ECO:0000313" key="2">
    <source>
        <dbReference type="EMBL" id="JAT94276.1"/>
    </source>
</evidence>
<dbReference type="AlphaFoldDB" id="A0A1E1X5H8"/>
<feature type="non-terminal residue" evidence="2">
    <location>
        <position position="1"/>
    </location>
</feature>
<reference evidence="2" key="1">
    <citation type="journal article" date="2017" name="Front. Cell. Infect. Microbiol.">
        <title>The Distinct Transcriptional Response of the Midgut of Amblyomma sculptum and Amblyomma aureolatum Ticks to Rickettsia rickettsii Correlates to Their Differences in Susceptibility to Infection.</title>
        <authorList>
            <person name="Martins L.A."/>
            <person name="Galletti M.F.B.M."/>
            <person name="Ribeiro J.M."/>
            <person name="Fujita A."/>
            <person name="Costa F.B."/>
            <person name="Labruna M.B."/>
            <person name="Daffre S."/>
            <person name="Fogaca A.C."/>
        </authorList>
    </citation>
    <scope>NUCLEOTIDE SEQUENCE</scope>
</reference>
<name>A0A1E1X5H8_9ACAR</name>